<feature type="binding site" evidence="9">
    <location>
        <position position="182"/>
    </location>
    <ligand>
        <name>substrate</name>
    </ligand>
</feature>
<keyword evidence="2 9" id="KW-0055">Arginine biosynthesis</keyword>
<accession>A0A1H8MIE5</accession>
<dbReference type="InterPro" id="IPR036393">
    <property type="entry name" value="AceGlu_kinase-like_sf"/>
</dbReference>
<evidence type="ECO:0000313" key="11">
    <source>
        <dbReference type="EMBL" id="SEO17077.1"/>
    </source>
</evidence>
<dbReference type="STRING" id="872970.SAMN04488134_104164"/>
<dbReference type="AlphaFoldDB" id="A0A1H8MIE5"/>
<keyword evidence="6 9" id="KW-0418">Kinase</keyword>
<evidence type="ECO:0000256" key="4">
    <source>
        <dbReference type="ARBA" id="ARBA00022679"/>
    </source>
</evidence>
<protein>
    <recommendedName>
        <fullName evidence="9">Acetylglutamate kinase</fullName>
        <ecNumber evidence="9">2.7.2.8</ecNumber>
    </recommendedName>
    <alternativeName>
        <fullName evidence="9">N-acetyl-L-glutamate 5-phosphotransferase</fullName>
    </alternativeName>
    <alternativeName>
        <fullName evidence="9">NAG kinase</fullName>
        <shortName evidence="9">NAGK</shortName>
    </alternativeName>
</protein>
<dbReference type="CDD" id="cd04238">
    <property type="entry name" value="AAK_NAGK-like"/>
    <property type="match status" value="1"/>
</dbReference>
<evidence type="ECO:0000259" key="10">
    <source>
        <dbReference type="Pfam" id="PF00696"/>
    </source>
</evidence>
<dbReference type="GO" id="GO:0042450">
    <property type="term" value="P:L-arginine biosynthetic process via ornithine"/>
    <property type="evidence" value="ECO:0007669"/>
    <property type="project" value="UniProtKB-UniRule"/>
</dbReference>
<keyword evidence="9" id="KW-0963">Cytoplasm</keyword>
<dbReference type="UniPathway" id="UPA00068">
    <property type="reaction ID" value="UER00107"/>
</dbReference>
<evidence type="ECO:0000256" key="2">
    <source>
        <dbReference type="ARBA" id="ARBA00022571"/>
    </source>
</evidence>
<dbReference type="GO" id="GO:0005737">
    <property type="term" value="C:cytoplasm"/>
    <property type="evidence" value="ECO:0007669"/>
    <property type="project" value="UniProtKB-SubCell"/>
</dbReference>
<feature type="site" description="Transition state stabilizer" evidence="9">
    <location>
        <position position="32"/>
    </location>
</feature>
<keyword evidence="3 9" id="KW-0028">Amino-acid biosynthesis</keyword>
<comment type="similarity">
    <text evidence="9">Belongs to the acetylglutamate kinase family. ArgB subfamily.</text>
</comment>
<gene>
    <name evidence="9" type="primary">argB</name>
    <name evidence="11" type="ORF">SAMN04488134_104164</name>
</gene>
<evidence type="ECO:0000256" key="8">
    <source>
        <dbReference type="ARBA" id="ARBA00048141"/>
    </source>
</evidence>
<name>A0A1H8MIE5_9BACI</name>
<evidence type="ECO:0000256" key="7">
    <source>
        <dbReference type="ARBA" id="ARBA00022840"/>
    </source>
</evidence>
<evidence type="ECO:0000256" key="5">
    <source>
        <dbReference type="ARBA" id="ARBA00022741"/>
    </source>
</evidence>
<dbReference type="SUPFAM" id="SSF53633">
    <property type="entry name" value="Carbamate kinase-like"/>
    <property type="match status" value="1"/>
</dbReference>
<evidence type="ECO:0000256" key="3">
    <source>
        <dbReference type="ARBA" id="ARBA00022605"/>
    </source>
</evidence>
<keyword evidence="7 9" id="KW-0067">ATP-binding</keyword>
<keyword evidence="12" id="KW-1185">Reference proteome</keyword>
<feature type="domain" description="Aspartate/glutamate/uridylate kinase" evidence="10">
    <location>
        <begin position="29"/>
        <end position="258"/>
    </location>
</feature>
<feature type="binding site" evidence="9">
    <location>
        <position position="88"/>
    </location>
    <ligand>
        <name>substrate</name>
    </ligand>
</feature>
<dbReference type="GO" id="GO:0003991">
    <property type="term" value="F:acetylglutamate kinase activity"/>
    <property type="evidence" value="ECO:0007669"/>
    <property type="project" value="UniProtKB-UniRule"/>
</dbReference>
<dbReference type="NCBIfam" id="TIGR00761">
    <property type="entry name" value="argB"/>
    <property type="match status" value="1"/>
</dbReference>
<proteinExistence type="inferred from homology"/>
<dbReference type="PIRSF" id="PIRSF000728">
    <property type="entry name" value="NAGK"/>
    <property type="match status" value="1"/>
</dbReference>
<evidence type="ECO:0000256" key="6">
    <source>
        <dbReference type="ARBA" id="ARBA00022777"/>
    </source>
</evidence>
<dbReference type="HAMAP" id="MF_00082">
    <property type="entry name" value="ArgB"/>
    <property type="match status" value="1"/>
</dbReference>
<dbReference type="Proteomes" id="UP000199300">
    <property type="component" value="Unassembled WGS sequence"/>
</dbReference>
<reference evidence="11 12" key="1">
    <citation type="submission" date="2016-10" db="EMBL/GenBank/DDBJ databases">
        <authorList>
            <person name="de Groot N.N."/>
        </authorList>
    </citation>
    <scope>NUCLEOTIDE SEQUENCE [LARGE SCALE GENOMIC DNA]</scope>
    <source>
        <strain evidence="11 12">CGMCC 1.10434</strain>
    </source>
</reference>
<dbReference type="EMBL" id="FODJ01000004">
    <property type="protein sequence ID" value="SEO17077.1"/>
    <property type="molecule type" value="Genomic_DNA"/>
</dbReference>
<keyword evidence="4 9" id="KW-0808">Transferase</keyword>
<dbReference type="InterPro" id="IPR001048">
    <property type="entry name" value="Asp/Glu/Uridylate_kinase"/>
</dbReference>
<dbReference type="PANTHER" id="PTHR23342">
    <property type="entry name" value="N-ACETYLGLUTAMATE SYNTHASE"/>
    <property type="match status" value="1"/>
</dbReference>
<comment type="pathway">
    <text evidence="1 9">Amino-acid biosynthesis; L-arginine biosynthesis; N(2)-acetyl-L-ornithine from L-glutamate: step 2/4.</text>
</comment>
<feature type="binding site" evidence="9">
    <location>
        <begin position="66"/>
        <end position="67"/>
    </location>
    <ligand>
        <name>substrate</name>
    </ligand>
</feature>
<dbReference type="InterPro" id="IPR004662">
    <property type="entry name" value="AcgluKinase_fam"/>
</dbReference>
<feature type="site" description="Transition state stabilizer" evidence="9">
    <location>
        <position position="240"/>
    </location>
</feature>
<dbReference type="PANTHER" id="PTHR23342:SF0">
    <property type="entry name" value="N-ACETYLGLUTAMATE SYNTHASE, MITOCHONDRIAL"/>
    <property type="match status" value="1"/>
</dbReference>
<comment type="catalytic activity">
    <reaction evidence="8 9">
        <text>N-acetyl-L-glutamate + ATP = N-acetyl-L-glutamyl 5-phosphate + ADP</text>
        <dbReference type="Rhea" id="RHEA:14629"/>
        <dbReference type="ChEBI" id="CHEBI:30616"/>
        <dbReference type="ChEBI" id="CHEBI:44337"/>
        <dbReference type="ChEBI" id="CHEBI:57936"/>
        <dbReference type="ChEBI" id="CHEBI:456216"/>
        <dbReference type="EC" id="2.7.2.8"/>
    </reaction>
</comment>
<dbReference type="Gene3D" id="3.40.1160.10">
    <property type="entry name" value="Acetylglutamate kinase-like"/>
    <property type="match status" value="1"/>
</dbReference>
<dbReference type="InterPro" id="IPR037528">
    <property type="entry name" value="ArgB"/>
</dbReference>
<keyword evidence="5 9" id="KW-0547">Nucleotide-binding</keyword>
<evidence type="ECO:0000313" key="12">
    <source>
        <dbReference type="Proteomes" id="UP000199300"/>
    </source>
</evidence>
<dbReference type="GO" id="GO:0005524">
    <property type="term" value="F:ATP binding"/>
    <property type="evidence" value="ECO:0007669"/>
    <property type="project" value="UniProtKB-UniRule"/>
</dbReference>
<evidence type="ECO:0000256" key="9">
    <source>
        <dbReference type="HAMAP-Rule" id="MF_00082"/>
    </source>
</evidence>
<organism evidence="11 12">
    <name type="scientific">Amphibacillus marinus</name>
    <dbReference type="NCBI Taxonomy" id="872970"/>
    <lineage>
        <taxon>Bacteria</taxon>
        <taxon>Bacillati</taxon>
        <taxon>Bacillota</taxon>
        <taxon>Bacilli</taxon>
        <taxon>Bacillales</taxon>
        <taxon>Bacillaceae</taxon>
        <taxon>Amphibacillus</taxon>
    </lineage>
</organism>
<dbReference type="EC" id="2.7.2.8" evidence="9"/>
<dbReference type="FunFam" id="3.40.1160.10:FF:000004">
    <property type="entry name" value="Acetylglutamate kinase"/>
    <property type="match status" value="1"/>
</dbReference>
<comment type="function">
    <text evidence="9">Catalyzes the ATP-dependent phosphorylation of N-acetyl-L-glutamate.</text>
</comment>
<evidence type="ECO:0000256" key="1">
    <source>
        <dbReference type="ARBA" id="ARBA00004828"/>
    </source>
</evidence>
<dbReference type="Pfam" id="PF00696">
    <property type="entry name" value="AA_kinase"/>
    <property type="match status" value="1"/>
</dbReference>
<comment type="subcellular location">
    <subcellularLocation>
        <location evidence="9">Cytoplasm</location>
    </subcellularLocation>
</comment>
<sequence>MAGAVTYLMNTSELMPLIAREGMINVSYLIIKYGGSVVDKLPSEFYQKLAVIQKYYGIKPILVHGGGPMISSQLKQMDVTTTFVDGLRVTTDEVLDVVEMVLSGSINKRIVRQLHEHDIKAIGMSGVDGHLLQAEPVKEFRQIGYVGQVNQVNVSLLKTLLEQEYVPVISPLAIGAKQQRYNVNADTAASAIASALSAPLCFISDIPGICVDDQVIHSADQMTINRLIDSQTIYGGMIPKVKAALNALETGVPEVAILDGMNPASLEAFVNGECCGTRIKLKEVSHV</sequence>